<dbReference type="Proteomes" id="UP000265520">
    <property type="component" value="Unassembled WGS sequence"/>
</dbReference>
<evidence type="ECO:0000256" key="1">
    <source>
        <dbReference type="SAM" id="MobiDB-lite"/>
    </source>
</evidence>
<feature type="region of interest" description="Disordered" evidence="1">
    <location>
        <begin position="1"/>
        <end position="35"/>
    </location>
</feature>
<dbReference type="AlphaFoldDB" id="A0A392PDD4"/>
<evidence type="ECO:0000313" key="2">
    <source>
        <dbReference type="EMBL" id="MCI09637.1"/>
    </source>
</evidence>
<dbReference type="EMBL" id="LXQA010073357">
    <property type="protein sequence ID" value="MCI09637.1"/>
    <property type="molecule type" value="Genomic_DNA"/>
</dbReference>
<organism evidence="2 3">
    <name type="scientific">Trifolium medium</name>
    <dbReference type="NCBI Taxonomy" id="97028"/>
    <lineage>
        <taxon>Eukaryota</taxon>
        <taxon>Viridiplantae</taxon>
        <taxon>Streptophyta</taxon>
        <taxon>Embryophyta</taxon>
        <taxon>Tracheophyta</taxon>
        <taxon>Spermatophyta</taxon>
        <taxon>Magnoliopsida</taxon>
        <taxon>eudicotyledons</taxon>
        <taxon>Gunneridae</taxon>
        <taxon>Pentapetalae</taxon>
        <taxon>rosids</taxon>
        <taxon>fabids</taxon>
        <taxon>Fabales</taxon>
        <taxon>Fabaceae</taxon>
        <taxon>Papilionoideae</taxon>
        <taxon>50 kb inversion clade</taxon>
        <taxon>NPAAA clade</taxon>
        <taxon>Hologalegina</taxon>
        <taxon>IRL clade</taxon>
        <taxon>Trifolieae</taxon>
        <taxon>Trifolium</taxon>
    </lineage>
</organism>
<feature type="non-terminal residue" evidence="2">
    <location>
        <position position="35"/>
    </location>
</feature>
<evidence type="ECO:0000313" key="3">
    <source>
        <dbReference type="Proteomes" id="UP000265520"/>
    </source>
</evidence>
<proteinExistence type="predicted"/>
<keyword evidence="3" id="KW-1185">Reference proteome</keyword>
<sequence length="35" mass="3885">MTDESKSPDELKPDTVQPDIDKSLVDLKPNNAKSE</sequence>
<feature type="compositionally biased region" description="Basic and acidic residues" evidence="1">
    <location>
        <begin position="1"/>
        <end position="25"/>
    </location>
</feature>
<accession>A0A392PDD4</accession>
<protein>
    <submittedName>
        <fullName evidence="2">Uncharacterized protein</fullName>
    </submittedName>
</protein>
<comment type="caution">
    <text evidence="2">The sequence shown here is derived from an EMBL/GenBank/DDBJ whole genome shotgun (WGS) entry which is preliminary data.</text>
</comment>
<name>A0A392PDD4_9FABA</name>
<reference evidence="2 3" key="1">
    <citation type="journal article" date="2018" name="Front. Plant Sci.">
        <title>Red Clover (Trifolium pratense) and Zigzag Clover (T. medium) - A Picture of Genomic Similarities and Differences.</title>
        <authorList>
            <person name="Dluhosova J."/>
            <person name="Istvanek J."/>
            <person name="Nedelnik J."/>
            <person name="Repkova J."/>
        </authorList>
    </citation>
    <scope>NUCLEOTIDE SEQUENCE [LARGE SCALE GENOMIC DNA]</scope>
    <source>
        <strain evidence="3">cv. 10/8</strain>
        <tissue evidence="2">Leaf</tissue>
    </source>
</reference>